<dbReference type="GO" id="GO:0005634">
    <property type="term" value="C:nucleus"/>
    <property type="evidence" value="ECO:0007669"/>
    <property type="project" value="TreeGrafter"/>
</dbReference>
<feature type="domain" description="FHA" evidence="2">
    <location>
        <begin position="340"/>
        <end position="400"/>
    </location>
</feature>
<accession>A0AAD1UST1</accession>
<proteinExistence type="predicted"/>
<dbReference type="InterPro" id="IPR000253">
    <property type="entry name" value="FHA_dom"/>
</dbReference>
<reference evidence="3" key="1">
    <citation type="submission" date="2023-07" db="EMBL/GenBank/DDBJ databases">
        <authorList>
            <consortium name="AG Swart"/>
            <person name="Singh M."/>
            <person name="Singh A."/>
            <person name="Seah K."/>
            <person name="Emmerich C."/>
        </authorList>
    </citation>
    <scope>NUCLEOTIDE SEQUENCE</scope>
    <source>
        <strain evidence="3">DP1</strain>
    </source>
</reference>
<evidence type="ECO:0000313" key="3">
    <source>
        <dbReference type="EMBL" id="CAI2370770.1"/>
    </source>
</evidence>
<dbReference type="Proteomes" id="UP001295684">
    <property type="component" value="Unassembled WGS sequence"/>
</dbReference>
<keyword evidence="1" id="KW-0539">Nucleus</keyword>
<keyword evidence="4" id="KW-1185">Reference proteome</keyword>
<dbReference type="InterPro" id="IPR045178">
    <property type="entry name" value="Fhl1/FHA1"/>
</dbReference>
<organism evidence="3 4">
    <name type="scientific">Euplotes crassus</name>
    <dbReference type="NCBI Taxonomy" id="5936"/>
    <lineage>
        <taxon>Eukaryota</taxon>
        <taxon>Sar</taxon>
        <taxon>Alveolata</taxon>
        <taxon>Ciliophora</taxon>
        <taxon>Intramacronucleata</taxon>
        <taxon>Spirotrichea</taxon>
        <taxon>Hypotrichia</taxon>
        <taxon>Euplotida</taxon>
        <taxon>Euplotidae</taxon>
        <taxon>Moneuplotes</taxon>
    </lineage>
</organism>
<dbReference type="SUPFAM" id="SSF49879">
    <property type="entry name" value="SMAD/FHA domain"/>
    <property type="match status" value="1"/>
</dbReference>
<dbReference type="EMBL" id="CAMPGE010011977">
    <property type="protein sequence ID" value="CAI2370770.1"/>
    <property type="molecule type" value="Genomic_DNA"/>
</dbReference>
<name>A0AAD1UST1_EUPCR</name>
<dbReference type="PANTHER" id="PTHR21712">
    <property type="entry name" value="PRE-RRNA-PROCESSING PROTEIN FHL1"/>
    <property type="match status" value="1"/>
</dbReference>
<dbReference type="AlphaFoldDB" id="A0AAD1UST1"/>
<dbReference type="PANTHER" id="PTHR21712:SF29">
    <property type="entry name" value="PRE-RRNA-PROCESSING PROTEIN FHL1"/>
    <property type="match status" value="1"/>
</dbReference>
<evidence type="ECO:0000313" key="4">
    <source>
        <dbReference type="Proteomes" id="UP001295684"/>
    </source>
</evidence>
<comment type="caution">
    <text evidence="3">The sequence shown here is derived from an EMBL/GenBank/DDBJ whole genome shotgun (WGS) entry which is preliminary data.</text>
</comment>
<dbReference type="GO" id="GO:0043565">
    <property type="term" value="F:sequence-specific DNA binding"/>
    <property type="evidence" value="ECO:0007669"/>
    <property type="project" value="TreeGrafter"/>
</dbReference>
<evidence type="ECO:0000256" key="1">
    <source>
        <dbReference type="ARBA" id="ARBA00023242"/>
    </source>
</evidence>
<gene>
    <name evidence="3" type="ORF">ECRASSUSDP1_LOCUS12088</name>
</gene>
<dbReference type="InterPro" id="IPR008984">
    <property type="entry name" value="SMAD_FHA_dom_sf"/>
</dbReference>
<dbReference type="GO" id="GO:0060962">
    <property type="term" value="P:regulation of ribosomal protein gene transcription by RNA polymerase II"/>
    <property type="evidence" value="ECO:0007669"/>
    <property type="project" value="InterPro"/>
</dbReference>
<evidence type="ECO:0000259" key="2">
    <source>
        <dbReference type="Pfam" id="PF00498"/>
    </source>
</evidence>
<sequence length="413" mass="48233">MKSNETALSYFLIREIIRCFLDSMNYMEESEIIKYALIELKKSDLEFMSKKENEDKSNLNFKVIYSLFDLLENLGLISRKLENNQRFLKWVGFAQCRKKYGIVFKVDANKISKEKIINMKVSDGAQRKYATNNEQFIAAFFYQIYTKQRDSADKYISSLDYEQLKNEILLRDVGVKETEESLGKLRSLMQIMVYIGLVQKKGVLEMLKNEEEKINSSEYSKFISQSKSQNKGYCWIFKHVDVLMDEEYKLDEKEYFEQRNKDFKIEFKKLPPKTTPNMMDDQISGYALLQGKKWHYIMKSLVIIIGRAPTPVLKNTNTPHTTAGRGFKGSITWHVDLEINPSIPTSAATSRQQAFIAFNFYTENFEIKNLSETQLLYINGKSYSHSDDPVPLETNDMIQVNSEDFVFLLPKTK</sequence>
<protein>
    <recommendedName>
        <fullName evidence="2">FHA domain-containing protein</fullName>
    </recommendedName>
</protein>
<dbReference type="Pfam" id="PF00498">
    <property type="entry name" value="FHA"/>
    <property type="match status" value="1"/>
</dbReference>